<gene>
    <name evidence="2" type="ORF">LY89DRAFT_122308</name>
</gene>
<name>A0A194X3P4_MOLSC</name>
<dbReference type="Proteomes" id="UP000070700">
    <property type="component" value="Unassembled WGS sequence"/>
</dbReference>
<keyword evidence="3" id="KW-1185">Reference proteome</keyword>
<proteinExistence type="predicted"/>
<feature type="chain" id="PRO_5008267807" evidence="1">
    <location>
        <begin position="18"/>
        <end position="119"/>
    </location>
</feature>
<protein>
    <submittedName>
        <fullName evidence="2">Uncharacterized protein</fullName>
    </submittedName>
</protein>
<feature type="signal peptide" evidence="1">
    <location>
        <begin position="1"/>
        <end position="17"/>
    </location>
</feature>
<dbReference type="AlphaFoldDB" id="A0A194X3P4"/>
<reference evidence="2 3" key="1">
    <citation type="submission" date="2015-10" db="EMBL/GenBank/DDBJ databases">
        <title>Full genome of DAOMC 229536 Phialocephala scopiformis, a fungal endophyte of spruce producing the potent anti-insectan compound rugulosin.</title>
        <authorList>
            <consortium name="DOE Joint Genome Institute"/>
            <person name="Walker A.K."/>
            <person name="Frasz S.L."/>
            <person name="Seifert K.A."/>
            <person name="Miller J.D."/>
            <person name="Mondo S.J."/>
            <person name="Labutti K."/>
            <person name="Lipzen A."/>
            <person name="Dockter R."/>
            <person name="Kennedy M."/>
            <person name="Grigoriev I.V."/>
            <person name="Spatafora J.W."/>
        </authorList>
    </citation>
    <scope>NUCLEOTIDE SEQUENCE [LARGE SCALE GENOMIC DNA]</scope>
    <source>
        <strain evidence="2 3">CBS 120377</strain>
    </source>
</reference>
<dbReference type="GeneID" id="28814883"/>
<evidence type="ECO:0000313" key="2">
    <source>
        <dbReference type="EMBL" id="KUJ14786.1"/>
    </source>
</evidence>
<evidence type="ECO:0000313" key="3">
    <source>
        <dbReference type="Proteomes" id="UP000070700"/>
    </source>
</evidence>
<organism evidence="2 3">
    <name type="scientific">Mollisia scopiformis</name>
    <name type="common">Conifer needle endophyte fungus</name>
    <name type="synonym">Phialocephala scopiformis</name>
    <dbReference type="NCBI Taxonomy" id="149040"/>
    <lineage>
        <taxon>Eukaryota</taxon>
        <taxon>Fungi</taxon>
        <taxon>Dikarya</taxon>
        <taxon>Ascomycota</taxon>
        <taxon>Pezizomycotina</taxon>
        <taxon>Leotiomycetes</taxon>
        <taxon>Helotiales</taxon>
        <taxon>Mollisiaceae</taxon>
        <taxon>Mollisia</taxon>
    </lineage>
</organism>
<dbReference type="EMBL" id="KQ947419">
    <property type="protein sequence ID" value="KUJ14786.1"/>
    <property type="molecule type" value="Genomic_DNA"/>
</dbReference>
<keyword evidence="1" id="KW-0732">Signal</keyword>
<evidence type="ECO:0000256" key="1">
    <source>
        <dbReference type="SAM" id="SignalP"/>
    </source>
</evidence>
<dbReference type="KEGG" id="psco:LY89DRAFT_122308"/>
<dbReference type="RefSeq" id="XP_018069141.1">
    <property type="nucleotide sequence ID" value="XM_018205157.1"/>
</dbReference>
<dbReference type="InParanoid" id="A0A194X3P4"/>
<accession>A0A194X3P4</accession>
<sequence>MVHVNVILLSILSLGDSDAPETCCHALSGLCRIRTESRQHRMINEQDLCRIRGMTKMVLKRYNQDLTQGSNIDNGFAAMLSSNSVQYLGNLVKLPACPSHRGALPPWTLESKELSQAAA</sequence>